<organism evidence="3 4">
    <name type="scientific">Marinobacter santoriniensis NKSG1</name>
    <dbReference type="NCBI Taxonomy" id="1288826"/>
    <lineage>
        <taxon>Bacteria</taxon>
        <taxon>Pseudomonadati</taxon>
        <taxon>Pseudomonadota</taxon>
        <taxon>Gammaproteobacteria</taxon>
        <taxon>Pseudomonadales</taxon>
        <taxon>Marinobacteraceae</taxon>
        <taxon>Marinobacter</taxon>
    </lineage>
</organism>
<evidence type="ECO:0000256" key="1">
    <source>
        <dbReference type="SAM" id="MobiDB-lite"/>
    </source>
</evidence>
<feature type="signal peptide" evidence="2">
    <location>
        <begin position="1"/>
        <end position="27"/>
    </location>
</feature>
<evidence type="ECO:0000313" key="4">
    <source>
        <dbReference type="Proteomes" id="UP000011960"/>
    </source>
</evidence>
<dbReference type="OrthoDB" id="6372011at2"/>
<protein>
    <submittedName>
        <fullName evidence="3">Uncharacterized protein</fullName>
    </submittedName>
</protein>
<keyword evidence="4" id="KW-1185">Reference proteome</keyword>
<dbReference type="Proteomes" id="UP000011960">
    <property type="component" value="Unassembled WGS sequence"/>
</dbReference>
<dbReference type="EMBL" id="APAT01000015">
    <property type="protein sequence ID" value="EMP56140.1"/>
    <property type="molecule type" value="Genomic_DNA"/>
</dbReference>
<sequence>MNRRKLSTMAAGALASALLIASPLALADHHGKDAYGKRDMSQLCQEFREGTGKFSPEARQERREKYRAEADKRHAEMADRLKLDNEQRKVWDEMQMERRQQHEARAEKWRERLAERCTNQDK</sequence>
<evidence type="ECO:0000313" key="3">
    <source>
        <dbReference type="EMBL" id="EMP56140.1"/>
    </source>
</evidence>
<accession>M7CVB6</accession>
<evidence type="ECO:0000256" key="2">
    <source>
        <dbReference type="SAM" id="SignalP"/>
    </source>
</evidence>
<dbReference type="STRING" id="1288826.MSNKSG1_09713"/>
<reference evidence="3 4" key="1">
    <citation type="journal article" date="2013" name="Genome Announc.">
        <title>Genome Sequence of Hydrothermal Arsenic-Respiring Bacterium Marinobacter santoriniensis NKSG1T.</title>
        <authorList>
            <person name="Handley K.M."/>
            <person name="Upton M."/>
            <person name="Beatson S.A."/>
            <person name="Hery M."/>
            <person name="Lloyd J.R."/>
        </authorList>
    </citation>
    <scope>NUCLEOTIDE SEQUENCE [LARGE SCALE GENOMIC DNA]</scope>
    <source>
        <strain evidence="3 4">NKSG1</strain>
    </source>
</reference>
<proteinExistence type="predicted"/>
<gene>
    <name evidence="3" type="ORF">MSNKSG1_09713</name>
</gene>
<name>M7CVB6_9GAMM</name>
<comment type="caution">
    <text evidence="3">The sequence shown here is derived from an EMBL/GenBank/DDBJ whole genome shotgun (WGS) entry which is preliminary data.</text>
</comment>
<dbReference type="RefSeq" id="WP_008939085.1">
    <property type="nucleotide sequence ID" value="NZ_APAT01000015.1"/>
</dbReference>
<feature type="region of interest" description="Disordered" evidence="1">
    <location>
        <begin position="48"/>
        <end position="81"/>
    </location>
</feature>
<dbReference type="AlphaFoldDB" id="M7CVB6"/>
<keyword evidence="2" id="KW-0732">Signal</keyword>
<dbReference type="PATRIC" id="fig|1288826.3.peg.1914"/>
<feature type="chain" id="PRO_5004080969" evidence="2">
    <location>
        <begin position="28"/>
        <end position="122"/>
    </location>
</feature>